<dbReference type="InterPro" id="IPR010982">
    <property type="entry name" value="Lambda_DNA-bd_dom_sf"/>
</dbReference>
<gene>
    <name evidence="2" type="ORF">MSTO_46340</name>
</gene>
<proteinExistence type="predicted"/>
<reference evidence="2 3" key="1">
    <citation type="journal article" date="2019" name="Emerg. Microbes Infect.">
        <title>Comprehensive subspecies identification of 175 nontuberculous mycobacteria species based on 7547 genomic profiles.</title>
        <authorList>
            <person name="Matsumoto Y."/>
            <person name="Kinjo T."/>
            <person name="Motooka D."/>
            <person name="Nabeya D."/>
            <person name="Jung N."/>
            <person name="Uechi K."/>
            <person name="Horii T."/>
            <person name="Iida T."/>
            <person name="Fujita J."/>
            <person name="Nakamura S."/>
        </authorList>
    </citation>
    <scope>NUCLEOTIDE SEQUENCE [LARGE SCALE GENOMIC DNA]</scope>
    <source>
        <strain evidence="2 3">JCM 17783</strain>
    </source>
</reference>
<dbReference type="Proteomes" id="UP000467130">
    <property type="component" value="Chromosome"/>
</dbReference>
<dbReference type="AlphaFoldDB" id="A0A7I7QDT2"/>
<dbReference type="KEGG" id="msto:MSTO_46340"/>
<dbReference type="InterPro" id="IPR001387">
    <property type="entry name" value="Cro/C1-type_HTH"/>
</dbReference>
<dbReference type="SMART" id="SM00530">
    <property type="entry name" value="HTH_XRE"/>
    <property type="match status" value="1"/>
</dbReference>
<dbReference type="PANTHER" id="PTHR35010:SF4">
    <property type="entry name" value="BLL5781 PROTEIN"/>
    <property type="match status" value="1"/>
</dbReference>
<dbReference type="PANTHER" id="PTHR35010">
    <property type="entry name" value="BLL4672 PROTEIN-RELATED"/>
    <property type="match status" value="1"/>
</dbReference>
<evidence type="ECO:0000259" key="1">
    <source>
        <dbReference type="PROSITE" id="PS50943"/>
    </source>
</evidence>
<sequence>MSHAPVGVLLREWRTRRRVSQLDLSLSVGVSARHLSFIETGRSRPSPEMVLTLAEGLDIPLRERNALLLAAGFAPR</sequence>
<dbReference type="Pfam" id="PF01381">
    <property type="entry name" value="HTH_3"/>
    <property type="match status" value="1"/>
</dbReference>
<dbReference type="GO" id="GO:0003677">
    <property type="term" value="F:DNA binding"/>
    <property type="evidence" value="ECO:0007669"/>
    <property type="project" value="InterPro"/>
</dbReference>
<dbReference type="PROSITE" id="PS50943">
    <property type="entry name" value="HTH_CROC1"/>
    <property type="match status" value="1"/>
</dbReference>
<protein>
    <recommendedName>
        <fullName evidence="1">HTH cro/C1-type domain-containing protein</fullName>
    </recommendedName>
</protein>
<accession>A0A7I7QDT2</accession>
<organism evidence="2 3">
    <name type="scientific">Mycobacterium stomatepiae</name>
    <dbReference type="NCBI Taxonomy" id="470076"/>
    <lineage>
        <taxon>Bacteria</taxon>
        <taxon>Bacillati</taxon>
        <taxon>Actinomycetota</taxon>
        <taxon>Actinomycetes</taxon>
        <taxon>Mycobacteriales</taxon>
        <taxon>Mycobacteriaceae</taxon>
        <taxon>Mycobacterium</taxon>
        <taxon>Mycobacterium simiae complex</taxon>
    </lineage>
</organism>
<dbReference type="Gene3D" id="1.10.260.40">
    <property type="entry name" value="lambda repressor-like DNA-binding domains"/>
    <property type="match status" value="1"/>
</dbReference>
<feature type="domain" description="HTH cro/C1-type" evidence="1">
    <location>
        <begin position="10"/>
        <end position="64"/>
    </location>
</feature>
<dbReference type="CDD" id="cd00093">
    <property type="entry name" value="HTH_XRE"/>
    <property type="match status" value="1"/>
</dbReference>
<dbReference type="SUPFAM" id="SSF47413">
    <property type="entry name" value="lambda repressor-like DNA-binding domains"/>
    <property type="match status" value="1"/>
</dbReference>
<evidence type="ECO:0000313" key="2">
    <source>
        <dbReference type="EMBL" id="BBY24429.1"/>
    </source>
</evidence>
<dbReference type="EMBL" id="AP022587">
    <property type="protein sequence ID" value="BBY24429.1"/>
    <property type="molecule type" value="Genomic_DNA"/>
</dbReference>
<evidence type="ECO:0000313" key="3">
    <source>
        <dbReference type="Proteomes" id="UP000467130"/>
    </source>
</evidence>
<keyword evidence="3" id="KW-1185">Reference proteome</keyword>
<name>A0A7I7QDT2_9MYCO</name>